<evidence type="ECO:0000313" key="15">
    <source>
        <dbReference type="EMBL" id="MFD1193664.1"/>
    </source>
</evidence>
<dbReference type="InterPro" id="IPR036097">
    <property type="entry name" value="HisK_dim/P_sf"/>
</dbReference>
<name>A0ABW3T8W1_9RHOB</name>
<dbReference type="EC" id="2.7.13.3" evidence="3"/>
<dbReference type="InterPro" id="IPR017055">
    <property type="entry name" value="Sig_transdc_His_kinase_DctB"/>
</dbReference>
<keyword evidence="10 15" id="KW-0067">ATP-binding</keyword>
<feature type="domain" description="Histidine kinase" evidence="14">
    <location>
        <begin position="366"/>
        <end position="578"/>
    </location>
</feature>
<dbReference type="Gene3D" id="3.30.450.20">
    <property type="entry name" value="PAS domain"/>
    <property type="match status" value="1"/>
</dbReference>
<reference evidence="16" key="1">
    <citation type="journal article" date="2019" name="Int. J. Syst. Evol. Microbiol.">
        <title>The Global Catalogue of Microorganisms (GCM) 10K type strain sequencing project: providing services to taxonomists for standard genome sequencing and annotation.</title>
        <authorList>
            <consortium name="The Broad Institute Genomics Platform"/>
            <consortium name="The Broad Institute Genome Sequencing Center for Infectious Disease"/>
            <person name="Wu L."/>
            <person name="Ma J."/>
        </authorList>
    </citation>
    <scope>NUCLEOTIDE SEQUENCE [LARGE SCALE GENOMIC DNA]</scope>
    <source>
        <strain evidence="16">CCUG 55328</strain>
    </source>
</reference>
<evidence type="ECO:0000256" key="11">
    <source>
        <dbReference type="ARBA" id="ARBA00022989"/>
    </source>
</evidence>
<dbReference type="RefSeq" id="WP_380788966.1">
    <property type="nucleotide sequence ID" value="NZ_JBHTKR010000001.1"/>
</dbReference>
<keyword evidence="12" id="KW-0902">Two-component regulatory system</keyword>
<dbReference type="Pfam" id="PF00512">
    <property type="entry name" value="HisKA"/>
    <property type="match status" value="1"/>
</dbReference>
<dbReference type="InterPro" id="IPR003594">
    <property type="entry name" value="HATPase_dom"/>
</dbReference>
<keyword evidence="11 13" id="KW-1133">Transmembrane helix</keyword>
<keyword evidence="7 13" id="KW-0812">Transmembrane</keyword>
<evidence type="ECO:0000256" key="7">
    <source>
        <dbReference type="ARBA" id="ARBA00022692"/>
    </source>
</evidence>
<evidence type="ECO:0000256" key="9">
    <source>
        <dbReference type="ARBA" id="ARBA00022777"/>
    </source>
</evidence>
<protein>
    <recommendedName>
        <fullName evidence="3">histidine kinase</fullName>
        <ecNumber evidence="3">2.7.13.3</ecNumber>
    </recommendedName>
</protein>
<evidence type="ECO:0000256" key="6">
    <source>
        <dbReference type="ARBA" id="ARBA00022679"/>
    </source>
</evidence>
<keyword evidence="5" id="KW-0597">Phosphoprotein</keyword>
<dbReference type="Gene3D" id="3.30.565.10">
    <property type="entry name" value="Histidine kinase-like ATPase, C-terminal domain"/>
    <property type="match status" value="1"/>
</dbReference>
<keyword evidence="4" id="KW-1003">Cell membrane</keyword>
<dbReference type="CDD" id="cd00082">
    <property type="entry name" value="HisKA"/>
    <property type="match status" value="1"/>
</dbReference>
<evidence type="ECO:0000256" key="1">
    <source>
        <dbReference type="ARBA" id="ARBA00000085"/>
    </source>
</evidence>
<keyword evidence="6" id="KW-0808">Transferase</keyword>
<dbReference type="GO" id="GO:0005524">
    <property type="term" value="F:ATP binding"/>
    <property type="evidence" value="ECO:0007669"/>
    <property type="project" value="UniProtKB-KW"/>
</dbReference>
<dbReference type="SUPFAM" id="SSF103190">
    <property type="entry name" value="Sensory domain-like"/>
    <property type="match status" value="1"/>
</dbReference>
<dbReference type="PANTHER" id="PTHR43065">
    <property type="entry name" value="SENSOR HISTIDINE KINASE"/>
    <property type="match status" value="1"/>
</dbReference>
<dbReference type="SUPFAM" id="SSF55874">
    <property type="entry name" value="ATPase domain of HSP90 chaperone/DNA topoisomerase II/histidine kinase"/>
    <property type="match status" value="1"/>
</dbReference>
<evidence type="ECO:0000259" key="14">
    <source>
        <dbReference type="PROSITE" id="PS50109"/>
    </source>
</evidence>
<feature type="transmembrane region" description="Helical" evidence="13">
    <location>
        <begin position="277"/>
        <end position="298"/>
    </location>
</feature>
<dbReference type="InterPro" id="IPR029151">
    <property type="entry name" value="Sensor-like_sf"/>
</dbReference>
<dbReference type="Pfam" id="PF02518">
    <property type="entry name" value="HATPase_c"/>
    <property type="match status" value="1"/>
</dbReference>
<evidence type="ECO:0000256" key="5">
    <source>
        <dbReference type="ARBA" id="ARBA00022553"/>
    </source>
</evidence>
<comment type="subcellular location">
    <subcellularLocation>
        <location evidence="2">Cell membrane</location>
        <topology evidence="2">Multi-pass membrane protein</topology>
    </subcellularLocation>
</comment>
<gene>
    <name evidence="15" type="ORF">ACFQ3C_03130</name>
</gene>
<dbReference type="PANTHER" id="PTHR43065:SF46">
    <property type="entry name" value="C4-DICARBOXYLATE TRANSPORT SENSOR PROTEIN DCTB"/>
    <property type="match status" value="1"/>
</dbReference>
<dbReference type="Proteomes" id="UP001597151">
    <property type="component" value="Unassembled WGS sequence"/>
</dbReference>
<proteinExistence type="predicted"/>
<dbReference type="SMART" id="SM00387">
    <property type="entry name" value="HATPase_c"/>
    <property type="match status" value="1"/>
</dbReference>
<dbReference type="PRINTS" id="PR00344">
    <property type="entry name" value="BCTRLSENSOR"/>
</dbReference>
<comment type="caution">
    <text evidence="15">The sequence shown here is derived from an EMBL/GenBank/DDBJ whole genome shotgun (WGS) entry which is preliminary data.</text>
</comment>
<comment type="catalytic activity">
    <reaction evidence="1">
        <text>ATP + protein L-histidine = ADP + protein N-phospho-L-histidine.</text>
        <dbReference type="EC" id="2.7.13.3"/>
    </reaction>
</comment>
<evidence type="ECO:0000313" key="16">
    <source>
        <dbReference type="Proteomes" id="UP001597151"/>
    </source>
</evidence>
<dbReference type="PIRSF" id="PIRSF036431">
    <property type="entry name" value="STHK_DctB"/>
    <property type="match status" value="1"/>
</dbReference>
<dbReference type="PROSITE" id="PS50109">
    <property type="entry name" value="HIS_KIN"/>
    <property type="match status" value="1"/>
</dbReference>
<organism evidence="15 16">
    <name type="scientific">Seohaeicola saemankumensis</name>
    <dbReference type="NCBI Taxonomy" id="481181"/>
    <lineage>
        <taxon>Bacteria</taxon>
        <taxon>Pseudomonadati</taxon>
        <taxon>Pseudomonadota</taxon>
        <taxon>Alphaproteobacteria</taxon>
        <taxon>Rhodobacterales</taxon>
        <taxon>Roseobacteraceae</taxon>
        <taxon>Seohaeicola</taxon>
    </lineage>
</organism>
<evidence type="ECO:0000256" key="8">
    <source>
        <dbReference type="ARBA" id="ARBA00022741"/>
    </source>
</evidence>
<dbReference type="EMBL" id="JBHTKR010000001">
    <property type="protein sequence ID" value="MFD1193664.1"/>
    <property type="molecule type" value="Genomic_DNA"/>
</dbReference>
<evidence type="ECO:0000256" key="12">
    <source>
        <dbReference type="ARBA" id="ARBA00023012"/>
    </source>
</evidence>
<keyword evidence="13" id="KW-0472">Membrane</keyword>
<dbReference type="Gene3D" id="1.10.287.130">
    <property type="match status" value="1"/>
</dbReference>
<dbReference type="CDD" id="cd18773">
    <property type="entry name" value="PDC1_HK_sensor"/>
    <property type="match status" value="1"/>
</dbReference>
<evidence type="ECO:0000256" key="4">
    <source>
        <dbReference type="ARBA" id="ARBA00022475"/>
    </source>
</evidence>
<dbReference type="InterPro" id="IPR005467">
    <property type="entry name" value="His_kinase_dom"/>
</dbReference>
<accession>A0ABW3T8W1</accession>
<dbReference type="SUPFAM" id="SSF47384">
    <property type="entry name" value="Homodimeric domain of signal transducing histidine kinase"/>
    <property type="match status" value="1"/>
</dbReference>
<sequence>MKPDTTRRIAVLALFLLAVAVFAAGVWRTGYLQALDQAAQRGEADLLLASDRLTGQLQLYQQLAVIMAAHPALAQALATGEGAAVAAVLVSTADKTGAMDIQLADRQGRVLASANGLADPELRGSSFFQRAMTGALGEGHGINPVGGQRSYTFAAPLFGDDGRVQGAVMVLADIGLVEAEWRGARPTVFFTDDAGLVFITNRSELLLWTRAPGQVGLSPPEGTAGEFSFTRQGDHVIWHENWSPYIPERAMHLSRDLPVIGMRAEALVDVEPARRLAMLQAGLVAAVCLAFGALLFLATERRRTLALANARLEGRVAERTRELSGANAALRREVSERIAAEAALKKAQDDLVQAGKLSALGQMSAGISHELNQPLMAIRQYAENGAALLERGKPEVAAQNLRRIGDLAHRMARIIRNLRAFARQESEPMGRVDLVAVINAALELSETRLARDGITVDWAPPAPIHVLGGEVRLGQVLVNLIGNAADAMAGLPVRRIQISLRHQDERVLLEVADTGPGIEEPEKIFDPFYTTKAVGAAEGMGLGLSISYGLVQSFGGAIRGRNRPEGGAIFTVELTPAARPDMPAPEVAA</sequence>
<evidence type="ECO:0000256" key="10">
    <source>
        <dbReference type="ARBA" id="ARBA00022840"/>
    </source>
</evidence>
<dbReference type="InterPro" id="IPR036890">
    <property type="entry name" value="HATPase_C_sf"/>
</dbReference>
<dbReference type="SMART" id="SM00388">
    <property type="entry name" value="HisKA"/>
    <property type="match status" value="1"/>
</dbReference>
<keyword evidence="16" id="KW-1185">Reference proteome</keyword>
<keyword evidence="9" id="KW-0418">Kinase</keyword>
<dbReference type="InterPro" id="IPR003661">
    <property type="entry name" value="HisK_dim/P_dom"/>
</dbReference>
<dbReference type="InterPro" id="IPR004358">
    <property type="entry name" value="Sig_transdc_His_kin-like_C"/>
</dbReference>
<evidence type="ECO:0000256" key="2">
    <source>
        <dbReference type="ARBA" id="ARBA00004651"/>
    </source>
</evidence>
<keyword evidence="8" id="KW-0547">Nucleotide-binding</keyword>
<evidence type="ECO:0000256" key="3">
    <source>
        <dbReference type="ARBA" id="ARBA00012438"/>
    </source>
</evidence>
<evidence type="ECO:0000256" key="13">
    <source>
        <dbReference type="SAM" id="Phobius"/>
    </source>
</evidence>